<evidence type="ECO:0000313" key="4">
    <source>
        <dbReference type="EMBL" id="CAD0331827.1"/>
    </source>
</evidence>
<dbReference type="AlphaFoldDB" id="A0A6V7DCW1"/>
<accession>A0A6V7DCW1</accession>
<proteinExistence type="inferred from homology"/>
<dbReference type="PANTHER" id="PTHR44169">
    <property type="entry name" value="NADPH-DEPENDENT 1-ACYLDIHYDROXYACETONE PHOSPHATE REDUCTASE"/>
    <property type="match status" value="1"/>
</dbReference>
<keyword evidence="5" id="KW-1185">Reference proteome</keyword>
<dbReference type="PRINTS" id="PR00081">
    <property type="entry name" value="GDHRDH"/>
</dbReference>
<evidence type="ECO:0000256" key="1">
    <source>
        <dbReference type="ARBA" id="ARBA00006484"/>
    </source>
</evidence>
<dbReference type="Proteomes" id="UP000515406">
    <property type="component" value="Chromosome"/>
</dbReference>
<dbReference type="EMBL" id="LR828257">
    <property type="protein sequence ID" value="CAD0331822.1"/>
    <property type="molecule type" value="Genomic_DNA"/>
</dbReference>
<dbReference type="PANTHER" id="PTHR44169:SF6">
    <property type="entry name" value="NADPH-DEPENDENT 1-ACYLDIHYDROXYACETONE PHOSPHATE REDUCTASE"/>
    <property type="match status" value="1"/>
</dbReference>
<reference evidence="4 5" key="1">
    <citation type="submission" date="2020-07" db="EMBL/GenBank/DDBJ databases">
        <authorList>
            <person name="Pothier F. J."/>
        </authorList>
    </citation>
    <scope>NUCLEOTIDE SEQUENCE [LARGE SCALE GENOMIC DNA]</scope>
    <source>
        <strain evidence="4 5">CFBP 498</strain>
    </source>
</reference>
<evidence type="ECO:0000256" key="3">
    <source>
        <dbReference type="RuleBase" id="RU000363"/>
    </source>
</evidence>
<dbReference type="SUPFAM" id="SSF51735">
    <property type="entry name" value="NAD(P)-binding Rossmann-fold domains"/>
    <property type="match status" value="1"/>
</dbReference>
<dbReference type="Pfam" id="PF00106">
    <property type="entry name" value="adh_short"/>
    <property type="match status" value="1"/>
</dbReference>
<organism evidence="4 5">
    <name type="scientific">Xanthomonas hortorum pv. vitians</name>
    <dbReference type="NCBI Taxonomy" id="83224"/>
    <lineage>
        <taxon>Bacteria</taxon>
        <taxon>Pseudomonadati</taxon>
        <taxon>Pseudomonadota</taxon>
        <taxon>Gammaproteobacteria</taxon>
        <taxon>Lysobacterales</taxon>
        <taxon>Lysobacteraceae</taxon>
        <taxon>Xanthomonas</taxon>
    </lineage>
</organism>
<dbReference type="InterPro" id="IPR036291">
    <property type="entry name" value="NAD(P)-bd_dom_sf"/>
</dbReference>
<dbReference type="PRINTS" id="PR00080">
    <property type="entry name" value="SDRFAMILY"/>
</dbReference>
<name>A0A6V7DCW1_9XANT</name>
<evidence type="ECO:0000256" key="2">
    <source>
        <dbReference type="ARBA" id="ARBA00023002"/>
    </source>
</evidence>
<evidence type="ECO:0000313" key="5">
    <source>
        <dbReference type="Proteomes" id="UP000515406"/>
    </source>
</evidence>
<dbReference type="PROSITE" id="PS00061">
    <property type="entry name" value="ADH_SHORT"/>
    <property type="match status" value="1"/>
</dbReference>
<keyword evidence="2" id="KW-0560">Oxidoreductase</keyword>
<protein>
    <submittedName>
        <fullName evidence="4">Oxidoreductase</fullName>
    </submittedName>
</protein>
<dbReference type="EMBL" id="LR828257">
    <property type="protein sequence ID" value="CAD0331827.1"/>
    <property type="molecule type" value="Genomic_DNA"/>
</dbReference>
<dbReference type="Gene3D" id="3.40.50.720">
    <property type="entry name" value="NAD(P)-binding Rossmann-like Domain"/>
    <property type="match status" value="1"/>
</dbReference>
<dbReference type="InterPro" id="IPR020904">
    <property type="entry name" value="Sc_DH/Rdtase_CS"/>
</dbReference>
<sequence>MTVRFDFTPFRNQETSVKNSGNTILITGSTSGIGLGLALRLQQAGNRVIVSGRKKPLLDQITAEHPGLDALEIDVADADSVVRASRVAAERYPGLNVVINNAGIMPSENVFKPDSLKAAEEAIAINLLGTIRMTYAFLPQLAGNTDSVIINVSSALGFVPFPAAMSYSASKAAVHSFTEGLRVQLADSNVQVIELVPPGVRTKLYGQGNDEHAMPLDEFLDEALALLHAEPTPKEIVVERAKFLRDAAANGSYDEMLGMLSAVTF</sequence>
<dbReference type="InterPro" id="IPR002347">
    <property type="entry name" value="SDR_fam"/>
</dbReference>
<dbReference type="GO" id="GO:0016491">
    <property type="term" value="F:oxidoreductase activity"/>
    <property type="evidence" value="ECO:0007669"/>
    <property type="project" value="UniProtKB-KW"/>
</dbReference>
<gene>
    <name evidence="4" type="ORF">CFBP498_22290</name>
</gene>
<comment type="similarity">
    <text evidence="1 3">Belongs to the short-chain dehydrogenases/reductases (SDR) family.</text>
</comment>